<evidence type="ECO:0000313" key="2">
    <source>
        <dbReference type="Proteomes" id="UP000705867"/>
    </source>
</evidence>
<dbReference type="EMBL" id="JAIOIV010000133">
    <property type="protein sequence ID" value="MBZ0158041.1"/>
    <property type="molecule type" value="Genomic_DNA"/>
</dbReference>
<accession>A0A953M322</accession>
<comment type="caution">
    <text evidence="1">The sequence shown here is derived from an EMBL/GenBank/DDBJ whole genome shotgun (WGS) entry which is preliminary data.</text>
</comment>
<name>A0A953M322_9BACT</name>
<sequence>MSDEDRRGDVSTLVLWKDLRRHPVKENWCCSAVKESGIEFLPIEETYPEFRVHRIRINFCPHCGQILSHGEERYYDFE</sequence>
<protein>
    <submittedName>
        <fullName evidence="1">Uncharacterized protein</fullName>
    </submittedName>
</protein>
<dbReference type="Proteomes" id="UP000705867">
    <property type="component" value="Unassembled WGS sequence"/>
</dbReference>
<reference evidence="1" key="2">
    <citation type="submission" date="2021-08" db="EMBL/GenBank/DDBJ databases">
        <authorList>
            <person name="Dalcin Martins P."/>
        </authorList>
    </citation>
    <scope>NUCLEOTIDE SEQUENCE</scope>
    <source>
        <strain evidence="1">MAG_39</strain>
    </source>
</reference>
<gene>
    <name evidence="1" type="ORF">K8I29_17730</name>
</gene>
<proteinExistence type="predicted"/>
<reference evidence="1" key="1">
    <citation type="journal article" date="2021" name="bioRxiv">
        <title>Unraveling nitrogen, sulfur and carbon metabolic pathways and microbial community transcriptional responses to substrate deprivation and toxicity stresses in a bioreactor mimicking anoxic brackish coastal sediment conditions.</title>
        <authorList>
            <person name="Martins P.D."/>
            <person name="Echeveste M.J."/>
            <person name="Arshad A."/>
            <person name="Kurth J."/>
            <person name="Ouboter H."/>
            <person name="Jetten M.S.M."/>
            <person name="Welte C.U."/>
        </authorList>
    </citation>
    <scope>NUCLEOTIDE SEQUENCE</scope>
    <source>
        <strain evidence="1">MAG_39</strain>
    </source>
</reference>
<dbReference type="AlphaFoldDB" id="A0A953M322"/>
<evidence type="ECO:0000313" key="1">
    <source>
        <dbReference type="EMBL" id="MBZ0158041.1"/>
    </source>
</evidence>
<organism evidence="1 2">
    <name type="scientific">Candidatus Nitrobium versatile</name>
    <dbReference type="NCBI Taxonomy" id="2884831"/>
    <lineage>
        <taxon>Bacteria</taxon>
        <taxon>Pseudomonadati</taxon>
        <taxon>Nitrospirota</taxon>
        <taxon>Nitrospiria</taxon>
        <taxon>Nitrospirales</taxon>
        <taxon>Nitrospiraceae</taxon>
        <taxon>Candidatus Nitrobium</taxon>
    </lineage>
</organism>